<dbReference type="PROSITE" id="PS50297">
    <property type="entry name" value="ANK_REP_REGION"/>
    <property type="match status" value="1"/>
</dbReference>
<dbReference type="InterPro" id="IPR002347">
    <property type="entry name" value="SDR_fam"/>
</dbReference>
<evidence type="ECO:0000256" key="21">
    <source>
        <dbReference type="ARBA" id="ARBA00050138"/>
    </source>
</evidence>
<comment type="catalytic activity">
    <reaction evidence="22">
        <text>7(1)-hydroxychlorophyllide a + NADP(+) = chlorophyllide b + NADPH + H(+)</text>
        <dbReference type="Rhea" id="RHEA:24772"/>
        <dbReference type="ChEBI" id="CHEBI:15378"/>
        <dbReference type="ChEBI" id="CHEBI:57783"/>
        <dbReference type="ChEBI" id="CHEBI:58349"/>
        <dbReference type="ChEBI" id="CHEBI:83356"/>
        <dbReference type="ChEBI" id="CHEBI:83357"/>
        <dbReference type="EC" id="1.1.1.294"/>
    </reaction>
</comment>
<keyword evidence="11" id="KW-0677">Repeat</keyword>
<evidence type="ECO:0000256" key="17">
    <source>
        <dbReference type="ARBA" id="ARBA00023078"/>
    </source>
</evidence>
<dbReference type="SUPFAM" id="SSF52047">
    <property type="entry name" value="RNI-like"/>
    <property type="match status" value="1"/>
</dbReference>
<feature type="transmembrane region" description="Helical" evidence="25">
    <location>
        <begin position="388"/>
        <end position="416"/>
    </location>
</feature>
<keyword evidence="6" id="KW-0150">Chloroplast</keyword>
<dbReference type="SUPFAM" id="SSF52058">
    <property type="entry name" value="L domain-like"/>
    <property type="match status" value="2"/>
</dbReference>
<name>A0A8K0E004_9ROSA</name>
<keyword evidence="8" id="KW-0934">Plastid</keyword>
<dbReference type="SUPFAM" id="SSF48403">
    <property type="entry name" value="Ankyrin repeat"/>
    <property type="match status" value="1"/>
</dbReference>
<keyword evidence="5" id="KW-1003">Cell membrane</keyword>
<dbReference type="SUPFAM" id="SSF51735">
    <property type="entry name" value="NAD(P)-binding Rossmann-fold domains"/>
    <property type="match status" value="1"/>
</dbReference>
<dbReference type="Pfam" id="PF12796">
    <property type="entry name" value="Ank_2"/>
    <property type="match status" value="1"/>
</dbReference>
<gene>
    <name evidence="28" type="ORF">FNV43_RR25450</name>
</gene>
<dbReference type="InterPro" id="IPR001611">
    <property type="entry name" value="Leu-rich_rpt"/>
</dbReference>
<evidence type="ECO:0000259" key="26">
    <source>
        <dbReference type="Pfam" id="PF08263"/>
    </source>
</evidence>
<evidence type="ECO:0000256" key="15">
    <source>
        <dbReference type="ARBA" id="ARBA00023002"/>
    </source>
</evidence>
<dbReference type="EMBL" id="VOIH02000011">
    <property type="protein sequence ID" value="KAF3434347.1"/>
    <property type="molecule type" value="Genomic_DNA"/>
</dbReference>
<evidence type="ECO:0000256" key="11">
    <source>
        <dbReference type="ARBA" id="ARBA00022737"/>
    </source>
</evidence>
<keyword evidence="16" id="KW-0520">NAD</keyword>
<evidence type="ECO:0000259" key="27">
    <source>
        <dbReference type="Pfam" id="PF13962"/>
    </source>
</evidence>
<dbReference type="GO" id="GO:0005886">
    <property type="term" value="C:plasma membrane"/>
    <property type="evidence" value="ECO:0007669"/>
    <property type="project" value="UniProtKB-SubCell"/>
</dbReference>
<dbReference type="EC" id="1.1.1.294" evidence="23"/>
<keyword evidence="18 25" id="KW-0472">Membrane</keyword>
<dbReference type="InterPro" id="IPR046956">
    <property type="entry name" value="RLP23-like"/>
</dbReference>
<dbReference type="InterPro" id="IPR032675">
    <property type="entry name" value="LRR_dom_sf"/>
</dbReference>
<sequence length="1716" mass="192263">MKNNVANFSNHDDDFRLYVRFYNAVWNGDWKLISEFLTTKPNAIRARITSSGRTALHIAAIAGHAHIVEKLVDEMSESDLEMKDSTGSTAHALAAAYGNGRYLYSVTPLEELVLPRNGVDGATLICDAIYMKRFDLLSQCPELAITVDRFGTPPLYALLNLPSAFPSGSRQLGFWEQWIYDSDIAYIINIVKYIYEMKLIHVQTFGLLRRMCEVTINLDGNQMEHCLVYGSLFRAADRGQLGVTAGLDKDGNNMLHMAGMLSPYPQLNQISGAALQMQRELQWFKELINCTFTVPGGADQDTVFPMCLHMKMFMVFVLSDSISLFSSTTSVLKFLGILTSRYAEEDYLKSLPKKMIIGLSTPLFLSFATMMIAYCSALLVTLEQKSWIFIPIVSLTSVPVTLFVLMQFPLLVEIYVSTYGAGIFYRKLPLLVESAMAMTASLNVPSPFPFPLLPSKTSHFLSSPLPEPNPYSRGFYRCSFPTVSYRQVPHLSISGKWVLNSLTVRSEGSLGKRQPMVPPYNVLITGSTKGIGYSLAKEFLKAGDNVVICSRSADGVESAVQSLREEFGEQHVWGTKCDVREGQDVKDLVSFAQRNLGYIDIWINNAGSNAYSYKPLAEASDEDLIEVVATNSLGLMICCREAIKMMLNQPRGGHIFNIDGAGSDGRPTPRFAAYGATKRSVAELRMQDVKSVVVHNLSPGMVTTDLLMSGATTKQAKFFINVLAEPAEVVTEYLVPNIRSIIANGTMKPTYIRFLTGLKAYTQIFSLKSTKIVSWKNGTDCCTWSGVTCDKVTGNVIHLNLHCRYLQGVIHSNSTLFLLHHLRTLDLSFNDFSGSQISANIGRFTSMRHLNLSQSYFNGQVPREISYLSQLLSLDLSENYDLKLETWSLQRITANLTNLKKLRLGFVNMSFVETHSLMNLSSSLTSLDLSCSGLKGKFPEKIFLFPNLQVLDLSDNENLTGSFPKSNWSTSPIRELALYRTAFSIDMSYLVRNMKFLNGLYLSKCTFIRSHPPLVMVGNLSKITHLDLSFNYFGGHIPWNIFQNLQQLISLDLSGNSFVGQLPETCTNNSNQISFLCDSSQHQLLDHVPMNLEYLGLSRNNLNGTIPSWLYSLPVLNGLGLASNQFIGTIQEFRYASLSHLNLRGNKLHGPIPISVFQQQNLISLDLSQNNLSGAVGLDQFSKLKNLWYLSLSYNKLSLSFNDFENYTLPNLEILELSSCNISEFPYFLRASEYLVSLDLSQNKIQGNIPKWLWNVGVDTLDRLNLSHNLLTVHVPEQLPWKYLYTLDLRSNLIQGHLPIPQPSTSIYFISNNQLFGEIPSSICALTSIQVLDLSHNTLNGSIPLCLGNLSHLSVLDLRMNMFDGTIPTTFSKGNTLRNIDLNGNRLKGPLPRALGNCRKLEILDLGNNMINDTFPPWLESLPKLRVLILRSNKFHGSLWSPKVRFPFRELRIMDLSNNNFSGLLPTKYFENFLAMMLDEHVDQLTYMGEYLYEDSVSVTMKGFEMELEHILNIFTAIDFSRNNFDGEIPKSLGNLKSLKGLNLSHNKISGHIPTSLGNLTNLEWLDLSSNYLSGEIPMQLTEMNFLSKLNLSQNHLVGAIPHSNQFNTFDNNSYIGNLGLCGFPLTKTCGNDEAQPPSASVNDHQEDTNGFDWKYVFMGYASGLVIGISVGYMFLTNKRLACLIRKVGGERWVKSITRRKRPNGGFRNRRRTSAA</sequence>
<dbReference type="SMART" id="SM00365">
    <property type="entry name" value="LRR_SD22"/>
    <property type="match status" value="7"/>
</dbReference>
<dbReference type="Pfam" id="PF00560">
    <property type="entry name" value="LRR_1"/>
    <property type="match status" value="5"/>
</dbReference>
<keyword evidence="15" id="KW-0560">Oxidoreductase</keyword>
<evidence type="ECO:0000313" key="29">
    <source>
        <dbReference type="Proteomes" id="UP000796880"/>
    </source>
</evidence>
<comment type="catalytic activity">
    <reaction evidence="21">
        <text>7(1)-hydroxychlorophyllide a + NAD(+) = chlorophyllide b + NADH + H(+)</text>
        <dbReference type="Rhea" id="RHEA:24768"/>
        <dbReference type="ChEBI" id="CHEBI:15378"/>
        <dbReference type="ChEBI" id="CHEBI:57540"/>
        <dbReference type="ChEBI" id="CHEBI:57945"/>
        <dbReference type="ChEBI" id="CHEBI:83356"/>
        <dbReference type="ChEBI" id="CHEBI:83357"/>
        <dbReference type="EC" id="1.1.1.294"/>
    </reaction>
</comment>
<evidence type="ECO:0000256" key="24">
    <source>
        <dbReference type="PROSITE-ProRule" id="PRU00023"/>
    </source>
</evidence>
<keyword evidence="13" id="KW-0809">Transit peptide</keyword>
<keyword evidence="29" id="KW-1185">Reference proteome</keyword>
<evidence type="ECO:0000313" key="28">
    <source>
        <dbReference type="EMBL" id="KAF3434347.1"/>
    </source>
</evidence>
<dbReference type="GO" id="GO:0034256">
    <property type="term" value="F:chlorophyll(ide) b reductase activity"/>
    <property type="evidence" value="ECO:0007669"/>
    <property type="project" value="UniProtKB-EC"/>
</dbReference>
<feature type="transmembrane region" description="Helical" evidence="25">
    <location>
        <begin position="1656"/>
        <end position="1676"/>
    </location>
</feature>
<dbReference type="SMART" id="SM00248">
    <property type="entry name" value="ANK"/>
    <property type="match status" value="1"/>
</dbReference>
<evidence type="ECO:0000256" key="14">
    <source>
        <dbReference type="ARBA" id="ARBA00022989"/>
    </source>
</evidence>
<dbReference type="FunFam" id="3.40.50.720:FF:000223">
    <property type="entry name" value="Chlorophyll(Ide) b reductase NOL, chloroplastic"/>
    <property type="match status" value="1"/>
</dbReference>
<keyword evidence="7" id="KW-0433">Leucine-rich repeat</keyword>
<keyword evidence="19" id="KW-0675">Receptor</keyword>
<evidence type="ECO:0000256" key="5">
    <source>
        <dbReference type="ARBA" id="ARBA00022475"/>
    </source>
</evidence>
<evidence type="ECO:0000256" key="22">
    <source>
        <dbReference type="ARBA" id="ARBA00052465"/>
    </source>
</evidence>
<dbReference type="InterPro" id="IPR013210">
    <property type="entry name" value="LRR_N_plant-typ"/>
</dbReference>
<evidence type="ECO:0000256" key="16">
    <source>
        <dbReference type="ARBA" id="ARBA00023027"/>
    </source>
</evidence>
<dbReference type="PRINTS" id="PR00019">
    <property type="entry name" value="LEURICHRPT"/>
</dbReference>
<dbReference type="PANTHER" id="PTHR48061:SF46">
    <property type="entry name" value="LEUCINE-RICH REPEAT-CONTAINING N-TERMINAL PLANT-TYPE DOMAIN-CONTAINING PROTEIN"/>
    <property type="match status" value="1"/>
</dbReference>
<dbReference type="Pfam" id="PF13962">
    <property type="entry name" value="PGG"/>
    <property type="match status" value="1"/>
</dbReference>
<evidence type="ECO:0000256" key="18">
    <source>
        <dbReference type="ARBA" id="ARBA00023136"/>
    </source>
</evidence>
<dbReference type="FunFam" id="3.80.10.10:FF:000095">
    <property type="entry name" value="LRR receptor-like serine/threonine-protein kinase GSO1"/>
    <property type="match status" value="1"/>
</dbReference>
<evidence type="ECO:0000256" key="4">
    <source>
        <dbReference type="ARBA" id="ARBA00009592"/>
    </source>
</evidence>
<dbReference type="OrthoDB" id="442066at2759"/>
<dbReference type="PROSITE" id="PS51450">
    <property type="entry name" value="LRR"/>
    <property type="match status" value="1"/>
</dbReference>
<dbReference type="SMART" id="SM00369">
    <property type="entry name" value="LRR_TYP"/>
    <property type="match status" value="10"/>
</dbReference>
<dbReference type="Pfam" id="PF13855">
    <property type="entry name" value="LRR_8"/>
    <property type="match status" value="3"/>
</dbReference>
<comment type="caution">
    <text evidence="28">The sequence shown here is derived from an EMBL/GenBank/DDBJ whole genome shotgun (WGS) entry which is preliminary data.</text>
</comment>
<dbReference type="Proteomes" id="UP000796880">
    <property type="component" value="Unassembled WGS sequence"/>
</dbReference>
<keyword evidence="17" id="KW-0793">Thylakoid</keyword>
<comment type="similarity">
    <text evidence="3">Belongs to the short-chain dehydrogenases/reductases (SDR) family.</text>
</comment>
<dbReference type="GO" id="GO:0015996">
    <property type="term" value="P:chlorophyll catabolic process"/>
    <property type="evidence" value="ECO:0007669"/>
    <property type="project" value="UniProtKB-KW"/>
</dbReference>
<dbReference type="Gene3D" id="3.40.50.720">
    <property type="entry name" value="NAD(P)-binding Rossmann-like Domain"/>
    <property type="match status" value="1"/>
</dbReference>
<evidence type="ECO:0000256" key="23">
    <source>
        <dbReference type="ARBA" id="ARBA00066856"/>
    </source>
</evidence>
<dbReference type="GO" id="GO:0010304">
    <property type="term" value="P:PSII associated light-harvesting complex II catabolic process"/>
    <property type="evidence" value="ECO:0007669"/>
    <property type="project" value="UniProtKB-ARBA"/>
</dbReference>
<comment type="subcellular location">
    <subcellularLocation>
        <location evidence="1">Cell membrane</location>
        <topology evidence="1">Single-pass type I membrane protein</topology>
    </subcellularLocation>
    <subcellularLocation>
        <location evidence="2">Plastid</location>
        <location evidence="2">Chloroplast thylakoid membrane</location>
    </subcellularLocation>
</comment>
<accession>A0A8K0E004</accession>
<evidence type="ECO:0000256" key="13">
    <source>
        <dbReference type="ARBA" id="ARBA00022946"/>
    </source>
</evidence>
<evidence type="ECO:0000256" key="8">
    <source>
        <dbReference type="ARBA" id="ARBA00022640"/>
    </source>
</evidence>
<keyword evidence="14 25" id="KW-1133">Transmembrane helix</keyword>
<proteinExistence type="inferred from homology"/>
<keyword evidence="10" id="KW-0732">Signal</keyword>
<evidence type="ECO:0000256" key="2">
    <source>
        <dbReference type="ARBA" id="ARBA00004334"/>
    </source>
</evidence>
<keyword evidence="9 25" id="KW-0812">Transmembrane</keyword>
<dbReference type="CDD" id="cd05233">
    <property type="entry name" value="SDR_c"/>
    <property type="match status" value="1"/>
</dbReference>
<evidence type="ECO:0000256" key="1">
    <source>
        <dbReference type="ARBA" id="ARBA00004251"/>
    </source>
</evidence>
<evidence type="ECO:0000256" key="3">
    <source>
        <dbReference type="ARBA" id="ARBA00006484"/>
    </source>
</evidence>
<keyword evidence="20" id="KW-0325">Glycoprotein</keyword>
<evidence type="ECO:0000256" key="19">
    <source>
        <dbReference type="ARBA" id="ARBA00023170"/>
    </source>
</evidence>
<evidence type="ECO:0000256" key="20">
    <source>
        <dbReference type="ARBA" id="ARBA00023180"/>
    </source>
</evidence>
<dbReference type="InterPro" id="IPR026961">
    <property type="entry name" value="PGG_dom"/>
</dbReference>
<dbReference type="GO" id="GO:0009535">
    <property type="term" value="C:chloroplast thylakoid membrane"/>
    <property type="evidence" value="ECO:0007669"/>
    <property type="project" value="UniProtKB-SubCell"/>
</dbReference>
<dbReference type="PRINTS" id="PR00081">
    <property type="entry name" value="GDHRDH"/>
</dbReference>
<dbReference type="InterPro" id="IPR002110">
    <property type="entry name" value="Ankyrin_rpt"/>
</dbReference>
<dbReference type="Gene3D" id="3.80.10.10">
    <property type="entry name" value="Ribonuclease Inhibitor"/>
    <property type="match status" value="5"/>
</dbReference>
<dbReference type="PANTHER" id="PTHR48061">
    <property type="entry name" value="LEUCINE-RICH REPEAT RECEPTOR PROTEIN KINASE EMS1-LIKE-RELATED"/>
    <property type="match status" value="1"/>
</dbReference>
<keyword evidence="24" id="KW-0040">ANK repeat</keyword>
<evidence type="ECO:0000256" key="9">
    <source>
        <dbReference type="ARBA" id="ARBA00022692"/>
    </source>
</evidence>
<organism evidence="28 29">
    <name type="scientific">Rhamnella rubrinervis</name>
    <dbReference type="NCBI Taxonomy" id="2594499"/>
    <lineage>
        <taxon>Eukaryota</taxon>
        <taxon>Viridiplantae</taxon>
        <taxon>Streptophyta</taxon>
        <taxon>Embryophyta</taxon>
        <taxon>Tracheophyta</taxon>
        <taxon>Spermatophyta</taxon>
        <taxon>Magnoliopsida</taxon>
        <taxon>eudicotyledons</taxon>
        <taxon>Gunneridae</taxon>
        <taxon>Pentapetalae</taxon>
        <taxon>rosids</taxon>
        <taxon>fabids</taxon>
        <taxon>Rosales</taxon>
        <taxon>Rhamnaceae</taxon>
        <taxon>rhamnoid group</taxon>
        <taxon>Rhamneae</taxon>
        <taxon>Rhamnella</taxon>
    </lineage>
</organism>
<evidence type="ECO:0000256" key="10">
    <source>
        <dbReference type="ARBA" id="ARBA00022729"/>
    </source>
</evidence>
<dbReference type="InterPro" id="IPR036291">
    <property type="entry name" value="NAD(P)-bd_dom_sf"/>
</dbReference>
<feature type="domain" description="Leucine-rich repeat-containing N-terminal plant-type" evidence="26">
    <location>
        <begin position="770"/>
        <end position="790"/>
    </location>
</feature>
<keyword evidence="12" id="KW-0881">Chlorophyll catabolism</keyword>
<evidence type="ECO:0000256" key="12">
    <source>
        <dbReference type="ARBA" id="ARBA00022817"/>
    </source>
</evidence>
<dbReference type="FunFam" id="3.80.10.10:FF:000111">
    <property type="entry name" value="LRR receptor-like serine/threonine-protein kinase ERECTA"/>
    <property type="match status" value="1"/>
</dbReference>
<protein>
    <recommendedName>
        <fullName evidence="23">chlorophyll(ide) b reductase</fullName>
        <ecNumber evidence="23">1.1.1.294</ecNumber>
    </recommendedName>
</protein>
<feature type="transmembrane region" description="Helical" evidence="25">
    <location>
        <begin position="356"/>
        <end position="382"/>
    </location>
</feature>
<dbReference type="Gene3D" id="1.25.40.20">
    <property type="entry name" value="Ankyrin repeat-containing domain"/>
    <property type="match status" value="1"/>
</dbReference>
<feature type="domain" description="PGG" evidence="27">
    <location>
        <begin position="290"/>
        <end position="380"/>
    </location>
</feature>
<dbReference type="InterPro" id="IPR003591">
    <property type="entry name" value="Leu-rich_rpt_typical-subtyp"/>
</dbReference>
<dbReference type="InterPro" id="IPR036770">
    <property type="entry name" value="Ankyrin_rpt-contain_sf"/>
</dbReference>
<comment type="similarity">
    <text evidence="4">Belongs to the RLP family.</text>
</comment>
<dbReference type="Pfam" id="PF08263">
    <property type="entry name" value="LRRNT_2"/>
    <property type="match status" value="1"/>
</dbReference>
<dbReference type="PROSITE" id="PS50088">
    <property type="entry name" value="ANK_REPEAT"/>
    <property type="match status" value="1"/>
</dbReference>
<feature type="transmembrane region" description="Helical" evidence="25">
    <location>
        <begin position="312"/>
        <end position="335"/>
    </location>
</feature>
<dbReference type="Pfam" id="PF00106">
    <property type="entry name" value="adh_short"/>
    <property type="match status" value="1"/>
</dbReference>
<evidence type="ECO:0000256" key="25">
    <source>
        <dbReference type="SAM" id="Phobius"/>
    </source>
</evidence>
<evidence type="ECO:0000256" key="6">
    <source>
        <dbReference type="ARBA" id="ARBA00022528"/>
    </source>
</evidence>
<feature type="repeat" description="ANK" evidence="24">
    <location>
        <begin position="51"/>
        <end position="83"/>
    </location>
</feature>
<reference evidence="28" key="1">
    <citation type="submission" date="2020-03" db="EMBL/GenBank/DDBJ databases">
        <title>A high-quality chromosome-level genome assembly of a woody plant with both climbing and erect habits, Rhamnella rubrinervis.</title>
        <authorList>
            <person name="Lu Z."/>
            <person name="Yang Y."/>
            <person name="Zhu X."/>
            <person name="Sun Y."/>
        </authorList>
    </citation>
    <scope>NUCLEOTIDE SEQUENCE</scope>
    <source>
        <strain evidence="28">BYM</strain>
        <tissue evidence="28">Leaf</tissue>
    </source>
</reference>
<evidence type="ECO:0000256" key="7">
    <source>
        <dbReference type="ARBA" id="ARBA00022614"/>
    </source>
</evidence>